<dbReference type="Proteomes" id="UP001183643">
    <property type="component" value="Unassembled WGS sequence"/>
</dbReference>
<gene>
    <name evidence="2" type="ORF">J2S41_003524</name>
</gene>
<evidence type="ECO:0000313" key="3">
    <source>
        <dbReference type="Proteomes" id="UP001183643"/>
    </source>
</evidence>
<protein>
    <submittedName>
        <fullName evidence="2">Uncharacterized protein YdhG (YjbR/CyaY superfamily)</fullName>
    </submittedName>
</protein>
<name>A0AAE4C9N8_9ACTN</name>
<dbReference type="EMBL" id="JAVDYB010000001">
    <property type="protein sequence ID" value="MDR7276746.1"/>
    <property type="molecule type" value="Genomic_DNA"/>
</dbReference>
<dbReference type="RefSeq" id="WP_310368963.1">
    <property type="nucleotide sequence ID" value="NZ_JAVDYB010000001.1"/>
</dbReference>
<dbReference type="AlphaFoldDB" id="A0AAE4C9N8"/>
<accession>A0AAE4C9N8</accession>
<reference evidence="2" key="1">
    <citation type="submission" date="2023-07" db="EMBL/GenBank/DDBJ databases">
        <title>Sequencing the genomes of 1000 actinobacteria strains.</title>
        <authorList>
            <person name="Klenk H.-P."/>
        </authorList>
    </citation>
    <scope>NUCLEOTIDE SEQUENCE</scope>
    <source>
        <strain evidence="2">DSM 44707</strain>
    </source>
</reference>
<dbReference type="SUPFAM" id="SSF159888">
    <property type="entry name" value="YdhG-like"/>
    <property type="match status" value="1"/>
</dbReference>
<organism evidence="2 3">
    <name type="scientific">Catenuloplanes atrovinosus</name>
    <dbReference type="NCBI Taxonomy" id="137266"/>
    <lineage>
        <taxon>Bacteria</taxon>
        <taxon>Bacillati</taxon>
        <taxon>Actinomycetota</taxon>
        <taxon>Actinomycetes</taxon>
        <taxon>Micromonosporales</taxon>
        <taxon>Micromonosporaceae</taxon>
        <taxon>Catenuloplanes</taxon>
    </lineage>
</organism>
<feature type="region of interest" description="Disordered" evidence="1">
    <location>
        <begin position="1"/>
        <end position="31"/>
    </location>
</feature>
<evidence type="ECO:0000256" key="1">
    <source>
        <dbReference type="SAM" id="MobiDB-lite"/>
    </source>
</evidence>
<dbReference type="Gene3D" id="3.90.1150.200">
    <property type="match status" value="1"/>
</dbReference>
<comment type="caution">
    <text evidence="2">The sequence shown here is derived from an EMBL/GenBank/DDBJ whole genome shotgun (WGS) entry which is preliminary data.</text>
</comment>
<proteinExistence type="predicted"/>
<sequence>MAGRKRADEGFSAQERAAMKERAQELRARKGRTDGEADLLAKIAELPEEDRALAERVHALVTEHAPGLVAKTYYGMPAWAKDGKVLCFLQPAGKFKTRYATLGFNDNAPLDDGVMWPTSYALTALTPDSEAAITALLTRATA</sequence>
<evidence type="ECO:0000313" key="2">
    <source>
        <dbReference type="EMBL" id="MDR7276746.1"/>
    </source>
</evidence>
<feature type="compositionally biased region" description="Basic and acidic residues" evidence="1">
    <location>
        <begin position="17"/>
        <end position="31"/>
    </location>
</feature>
<keyword evidence="3" id="KW-1185">Reference proteome</keyword>